<dbReference type="PROSITE" id="PS51421">
    <property type="entry name" value="RAS"/>
    <property type="match status" value="1"/>
</dbReference>
<evidence type="ECO:0000313" key="4">
    <source>
        <dbReference type="EMBL" id="TKY88455.1"/>
    </source>
</evidence>
<dbReference type="InterPro" id="IPR027417">
    <property type="entry name" value="P-loop_NTPase"/>
</dbReference>
<dbReference type="GO" id="GO:0005886">
    <property type="term" value="C:plasma membrane"/>
    <property type="evidence" value="ECO:0007669"/>
    <property type="project" value="UniProtKB-SubCell"/>
</dbReference>
<comment type="subcellular location">
    <subcellularLocation>
        <location evidence="1">Cell membrane</location>
        <topology evidence="1">Lipid-anchor</topology>
        <orientation evidence="1">Cytoplasmic side</orientation>
    </subcellularLocation>
</comment>
<keyword evidence="2" id="KW-0547">Nucleotide-binding</keyword>
<dbReference type="AlphaFoldDB" id="A0A4U7KUX8"/>
<dbReference type="Pfam" id="PF00071">
    <property type="entry name" value="Ras"/>
    <property type="match status" value="1"/>
</dbReference>
<name>A0A4U7KUX8_9BASI</name>
<dbReference type="InterPro" id="IPR020849">
    <property type="entry name" value="Small_GTPase_Ras-type"/>
</dbReference>
<reference evidence="4 5" key="1">
    <citation type="submission" date="2019-05" db="EMBL/GenBank/DDBJ databases">
        <title>Sporisorium graminicola CBS 10092 draft sequencing and annotation.</title>
        <authorList>
            <person name="Solano-Gonzalez S."/>
            <person name="Caddick M.X."/>
            <person name="Darby A."/>
        </authorList>
    </citation>
    <scope>NUCLEOTIDE SEQUENCE [LARGE SCALE GENOMIC DNA]</scope>
    <source>
        <strain evidence="4 5">CBS 10092</strain>
    </source>
</reference>
<dbReference type="Proteomes" id="UP000306050">
    <property type="component" value="Chromosome SGRAM_15"/>
</dbReference>
<accession>A0A4U7KUX8</accession>
<dbReference type="GeneID" id="40725338"/>
<dbReference type="PROSITE" id="PS51419">
    <property type="entry name" value="RAB"/>
    <property type="match status" value="1"/>
</dbReference>
<dbReference type="OrthoDB" id="5976022at2759"/>
<dbReference type="GO" id="GO:0005525">
    <property type="term" value="F:GTP binding"/>
    <property type="evidence" value="ECO:0007669"/>
    <property type="project" value="UniProtKB-KW"/>
</dbReference>
<dbReference type="RefSeq" id="XP_029740440.1">
    <property type="nucleotide sequence ID" value="XM_029883042.1"/>
</dbReference>
<gene>
    <name evidence="4" type="ORF">EX895_002443</name>
</gene>
<keyword evidence="3" id="KW-0342">GTP-binding</keyword>
<evidence type="ECO:0000256" key="2">
    <source>
        <dbReference type="ARBA" id="ARBA00022741"/>
    </source>
</evidence>
<dbReference type="KEGG" id="sgra:EX895_002443"/>
<proteinExistence type="predicted"/>
<organism evidence="4 5">
    <name type="scientific">Sporisorium graminicola</name>
    <dbReference type="NCBI Taxonomy" id="280036"/>
    <lineage>
        <taxon>Eukaryota</taxon>
        <taxon>Fungi</taxon>
        <taxon>Dikarya</taxon>
        <taxon>Basidiomycota</taxon>
        <taxon>Ustilaginomycotina</taxon>
        <taxon>Ustilaginomycetes</taxon>
        <taxon>Ustilaginales</taxon>
        <taxon>Ustilaginaceae</taxon>
        <taxon>Sporisorium</taxon>
    </lineage>
</organism>
<dbReference type="InterPro" id="IPR005225">
    <property type="entry name" value="Small_GTP-bd"/>
</dbReference>
<dbReference type="SMART" id="SM00174">
    <property type="entry name" value="RHO"/>
    <property type="match status" value="1"/>
</dbReference>
<dbReference type="PRINTS" id="PR00449">
    <property type="entry name" value="RASTRNSFRMNG"/>
</dbReference>
<dbReference type="PANTHER" id="PTHR24070">
    <property type="entry name" value="RAS, DI-RAS, AND RHEB FAMILY MEMBERS OF SMALL GTPASE SUPERFAMILY"/>
    <property type="match status" value="1"/>
</dbReference>
<dbReference type="NCBIfam" id="TIGR00231">
    <property type="entry name" value="small_GTP"/>
    <property type="match status" value="1"/>
</dbReference>
<keyword evidence="5" id="KW-1185">Reference proteome</keyword>
<protein>
    <recommendedName>
        <fullName evidence="6">Small monomeric GTPase</fullName>
    </recommendedName>
</protein>
<dbReference type="SUPFAM" id="SSF52540">
    <property type="entry name" value="P-loop containing nucleoside triphosphate hydrolases"/>
    <property type="match status" value="1"/>
</dbReference>
<dbReference type="SMART" id="SM00175">
    <property type="entry name" value="RAB"/>
    <property type="match status" value="1"/>
</dbReference>
<evidence type="ECO:0000256" key="1">
    <source>
        <dbReference type="ARBA" id="ARBA00004342"/>
    </source>
</evidence>
<dbReference type="InterPro" id="IPR001806">
    <property type="entry name" value="Small_GTPase"/>
</dbReference>
<comment type="caution">
    <text evidence="4">The sequence shown here is derived from an EMBL/GenBank/DDBJ whole genome shotgun (WGS) entry which is preliminary data.</text>
</comment>
<dbReference type="Gene3D" id="3.40.50.300">
    <property type="entry name" value="P-loop containing nucleotide triphosphate hydrolases"/>
    <property type="match status" value="1"/>
</dbReference>
<dbReference type="SMART" id="SM00173">
    <property type="entry name" value="RAS"/>
    <property type="match status" value="1"/>
</dbReference>
<evidence type="ECO:0000256" key="3">
    <source>
        <dbReference type="ARBA" id="ARBA00023134"/>
    </source>
</evidence>
<dbReference type="EMBL" id="SRRM01000008">
    <property type="protein sequence ID" value="TKY88455.1"/>
    <property type="molecule type" value="Genomic_DNA"/>
</dbReference>
<sequence>MSSQSMLYKLIVLGSAGVGKTALTIQFCLHYFADTCDPTIEDCYRKQTVIDDDPCMFEVLDTAGQPQFAVLRDQWIRYGDAFLIVFSVTDRRSFDIVESFRTQILRFKDQKAHQVPIIIVGNMCDMVHEREVLR</sequence>
<dbReference type="GO" id="GO:0007165">
    <property type="term" value="P:signal transduction"/>
    <property type="evidence" value="ECO:0007669"/>
    <property type="project" value="InterPro"/>
</dbReference>
<dbReference type="GO" id="GO:0003924">
    <property type="term" value="F:GTPase activity"/>
    <property type="evidence" value="ECO:0007669"/>
    <property type="project" value="InterPro"/>
</dbReference>
<evidence type="ECO:0008006" key="6">
    <source>
        <dbReference type="Google" id="ProtNLM"/>
    </source>
</evidence>
<evidence type="ECO:0000313" key="5">
    <source>
        <dbReference type="Proteomes" id="UP000306050"/>
    </source>
</evidence>